<evidence type="ECO:0000256" key="4">
    <source>
        <dbReference type="ARBA" id="ARBA00023136"/>
    </source>
</evidence>
<feature type="transmembrane region" description="Helical" evidence="5">
    <location>
        <begin position="368"/>
        <end position="386"/>
    </location>
</feature>
<feature type="transmembrane region" description="Helical" evidence="5">
    <location>
        <begin position="266"/>
        <end position="283"/>
    </location>
</feature>
<evidence type="ECO:0000313" key="9">
    <source>
        <dbReference type="Proteomes" id="UP001163152"/>
    </source>
</evidence>
<dbReference type="EMBL" id="CP113797">
    <property type="protein sequence ID" value="WAL62149.1"/>
    <property type="molecule type" value="Genomic_DNA"/>
</dbReference>
<feature type="transmembrane region" description="Helical" evidence="5">
    <location>
        <begin position="209"/>
        <end position="229"/>
    </location>
</feature>
<dbReference type="Proteomes" id="UP001163152">
    <property type="component" value="Chromosome"/>
</dbReference>
<name>A0A9E9C942_9CYAN</name>
<dbReference type="InterPro" id="IPR039447">
    <property type="entry name" value="UreH-like_TM_dom"/>
</dbReference>
<proteinExistence type="predicted"/>
<feature type="transmembrane region" description="Helical" evidence="5">
    <location>
        <begin position="303"/>
        <end position="325"/>
    </location>
</feature>
<evidence type="ECO:0000256" key="5">
    <source>
        <dbReference type="SAM" id="Phobius"/>
    </source>
</evidence>
<reference evidence="8" key="1">
    <citation type="submission" date="2022-12" db="EMBL/GenBank/DDBJ databases">
        <title>Polyphasic identification of a Novel Hot-Spring Cyanobacterium Ocullathermofonsia sinensis gen nov. sp. nov. and Genomic Insights on its Adaptations to the Thermal Habitat.</title>
        <authorList>
            <person name="Daroch M."/>
            <person name="Tang J."/>
            <person name="Jiang Y."/>
        </authorList>
    </citation>
    <scope>NUCLEOTIDE SEQUENCE</scope>
    <source>
        <strain evidence="8">PKUAC-SCTA174</strain>
    </source>
</reference>
<feature type="domain" description="Urease accessory protein UreH-like transmembrane" evidence="7">
    <location>
        <begin position="8"/>
        <end position="223"/>
    </location>
</feature>
<evidence type="ECO:0000259" key="7">
    <source>
        <dbReference type="Pfam" id="PF13386"/>
    </source>
</evidence>
<dbReference type="InterPro" id="IPR013130">
    <property type="entry name" value="Fe3_Rdtase_TM_dom"/>
</dbReference>
<keyword evidence="2 5" id="KW-0812">Transmembrane</keyword>
<dbReference type="AlphaFoldDB" id="A0A9E9C942"/>
<feature type="transmembrane region" description="Helical" evidence="5">
    <location>
        <begin position="142"/>
        <end position="161"/>
    </location>
</feature>
<evidence type="ECO:0000256" key="1">
    <source>
        <dbReference type="ARBA" id="ARBA00004141"/>
    </source>
</evidence>
<keyword evidence="9" id="KW-1185">Reference proteome</keyword>
<evidence type="ECO:0000313" key="8">
    <source>
        <dbReference type="EMBL" id="WAL62149.1"/>
    </source>
</evidence>
<dbReference type="PANTHER" id="PTHR42208:SF1">
    <property type="entry name" value="HEAVY METAL TRANSPORTER"/>
    <property type="match status" value="1"/>
</dbReference>
<accession>A0A9E9C942</accession>
<keyword evidence="4 5" id="KW-0472">Membrane</keyword>
<sequence length="434" mass="47355">MLDLLLVASLGFLGSFGHCVGMCSPIAVAFSLSQKPQSSTFWKQAQFHLWLNLGRILSYALVGAGIGLLGSVLLASGQLAGIGSPFRRIMSLVTGGMLIWLGLTQVKPGWLPSLPVLNPMAQRSLHDRLDRAMVNMSLQSRWWTPALLGMTWGLIPCGFLYTAQIKAAETGELWRGGLTMLAFGLGTVPAMWSVGVSASALSRDRRSQLFRLGGWITIAIGVLTLLRTGDTMVDYTGHAALLCLMLALIARPMSRIWSAPLQVRRALGVGAFVLSVAHLLHMVEHSWGWNLRAIGFMLPQHQWGIGLGGMGFVCMIPAALTSFDWAQKRLGSLWRSIHLLSVPALLLCTAHCILVGSHYLGRLQPTEWNWGCTIGLVAIVLGVLLLRTQWLWFRLGLESYYVPPRLGLGLTKRADDGCGHGANLLSKSRTEEQK</sequence>
<dbReference type="GO" id="GO:0016020">
    <property type="term" value="C:membrane"/>
    <property type="evidence" value="ECO:0007669"/>
    <property type="project" value="UniProtKB-SubCell"/>
</dbReference>
<feature type="transmembrane region" description="Helical" evidence="5">
    <location>
        <begin position="57"/>
        <end position="82"/>
    </location>
</feature>
<organism evidence="8 9">
    <name type="scientific">Thermocoleostomius sinensis A174</name>
    <dbReference type="NCBI Taxonomy" id="2016057"/>
    <lineage>
        <taxon>Bacteria</taxon>
        <taxon>Bacillati</taxon>
        <taxon>Cyanobacteriota</taxon>
        <taxon>Cyanophyceae</taxon>
        <taxon>Oculatellales</taxon>
        <taxon>Oculatellaceae</taxon>
        <taxon>Thermocoleostomius</taxon>
    </lineage>
</organism>
<comment type="subcellular location">
    <subcellularLocation>
        <location evidence="1">Membrane</location>
        <topology evidence="1">Multi-pass membrane protein</topology>
    </subcellularLocation>
</comment>
<dbReference type="KEGG" id="tsin:OXH18_09230"/>
<keyword evidence="3 5" id="KW-1133">Transmembrane helix</keyword>
<gene>
    <name evidence="8" type="ORF">OXH18_09230</name>
</gene>
<feature type="transmembrane region" description="Helical" evidence="5">
    <location>
        <begin position="337"/>
        <end position="356"/>
    </location>
</feature>
<dbReference type="Pfam" id="PF01794">
    <property type="entry name" value="Ferric_reduct"/>
    <property type="match status" value="1"/>
</dbReference>
<protein>
    <submittedName>
        <fullName evidence="8">Sulfite exporter TauE/SafE family protein</fullName>
    </submittedName>
</protein>
<feature type="transmembrane region" description="Helical" evidence="5">
    <location>
        <begin position="181"/>
        <end position="202"/>
    </location>
</feature>
<dbReference type="Pfam" id="PF13386">
    <property type="entry name" value="DsbD_2"/>
    <property type="match status" value="1"/>
</dbReference>
<dbReference type="RefSeq" id="WP_268612280.1">
    <property type="nucleotide sequence ID" value="NZ_CP113797.1"/>
</dbReference>
<evidence type="ECO:0000256" key="2">
    <source>
        <dbReference type="ARBA" id="ARBA00022692"/>
    </source>
</evidence>
<evidence type="ECO:0000256" key="3">
    <source>
        <dbReference type="ARBA" id="ARBA00022989"/>
    </source>
</evidence>
<evidence type="ECO:0000259" key="6">
    <source>
        <dbReference type="Pfam" id="PF01794"/>
    </source>
</evidence>
<feature type="transmembrane region" description="Helical" evidence="5">
    <location>
        <begin position="235"/>
        <end position="254"/>
    </location>
</feature>
<dbReference type="PANTHER" id="PTHR42208">
    <property type="entry name" value="HEAVY METAL TRANSPORTER-RELATED"/>
    <property type="match status" value="1"/>
</dbReference>
<feature type="domain" description="Ferric oxidoreductase" evidence="6">
    <location>
        <begin position="236"/>
        <end position="348"/>
    </location>
</feature>